<dbReference type="EMBL" id="JAXIOK010000003">
    <property type="protein sequence ID" value="KAK4775941.1"/>
    <property type="molecule type" value="Genomic_DNA"/>
</dbReference>
<feature type="compositionally biased region" description="Basic and acidic residues" evidence="1">
    <location>
        <begin position="18"/>
        <end position="56"/>
    </location>
</feature>
<dbReference type="GO" id="GO:0004484">
    <property type="term" value="F:mRNA guanylyltransferase activity"/>
    <property type="evidence" value="ECO:0007669"/>
    <property type="project" value="TreeGrafter"/>
</dbReference>
<dbReference type="Gene3D" id="3.90.190.10">
    <property type="entry name" value="Protein tyrosine phosphatase superfamily"/>
    <property type="match status" value="1"/>
</dbReference>
<gene>
    <name evidence="2" type="ORF">SAY87_023902</name>
</gene>
<name>A0AAN7L771_9MYRT</name>
<accession>A0AAN7L771</accession>
<comment type="caution">
    <text evidence="2">The sequence shown here is derived from an EMBL/GenBank/DDBJ whole genome shotgun (WGS) entry which is preliminary data.</text>
</comment>
<organism evidence="2 3">
    <name type="scientific">Trapa incisa</name>
    <dbReference type="NCBI Taxonomy" id="236973"/>
    <lineage>
        <taxon>Eukaryota</taxon>
        <taxon>Viridiplantae</taxon>
        <taxon>Streptophyta</taxon>
        <taxon>Embryophyta</taxon>
        <taxon>Tracheophyta</taxon>
        <taxon>Spermatophyta</taxon>
        <taxon>Magnoliopsida</taxon>
        <taxon>eudicotyledons</taxon>
        <taxon>Gunneridae</taxon>
        <taxon>Pentapetalae</taxon>
        <taxon>rosids</taxon>
        <taxon>malvids</taxon>
        <taxon>Myrtales</taxon>
        <taxon>Lythraceae</taxon>
        <taxon>Trapa</taxon>
    </lineage>
</organism>
<evidence type="ECO:0000313" key="2">
    <source>
        <dbReference type="EMBL" id="KAK4775941.1"/>
    </source>
</evidence>
<feature type="region of interest" description="Disordered" evidence="1">
    <location>
        <begin position="1"/>
        <end position="56"/>
    </location>
</feature>
<sequence>MIVKMDLNALPEEEEETYDRHVHEYAASMDRPESANDIANREPDERRKRLKRERGEERAINIPQRADQFYHAKHFKSYDKSKFPSGWLYFPSFGQEIECFIPSKAPLGESFNECIPPGKRYSFKQVIHQQRVLGRKLGLVIDLTNTSRYYSTSDLKKEGIKHVKIACVGRDAVPNNAQVNEFVYEAIKTIGCPPLLSLKFGAQPPSLKPIPTLPHPAAAPSKMAEGLDDAEFWLPSQFLTEEDFIFHRKGIAPGASRGNGVPLGGQLSGRFSPWLL</sequence>
<dbReference type="SUPFAM" id="SSF52799">
    <property type="entry name" value="(Phosphotyrosine protein) phosphatases II"/>
    <property type="match status" value="1"/>
</dbReference>
<dbReference type="AlphaFoldDB" id="A0AAN7L771"/>
<dbReference type="PANTHER" id="PTHR10367">
    <property type="entry name" value="MRNA-CAPPING ENZYME"/>
    <property type="match status" value="1"/>
</dbReference>
<dbReference type="InterPro" id="IPR051029">
    <property type="entry name" value="mRNA_Capping_Enz/RNA_Phosphat"/>
</dbReference>
<evidence type="ECO:0000313" key="3">
    <source>
        <dbReference type="Proteomes" id="UP001345219"/>
    </source>
</evidence>
<dbReference type="InterPro" id="IPR029021">
    <property type="entry name" value="Prot-tyrosine_phosphatase-like"/>
</dbReference>
<evidence type="ECO:0000256" key="1">
    <source>
        <dbReference type="SAM" id="MobiDB-lite"/>
    </source>
</evidence>
<reference evidence="2 3" key="1">
    <citation type="journal article" date="2023" name="Hortic Res">
        <title>Pangenome of water caltrop reveals structural variations and asymmetric subgenome divergence after allopolyploidization.</title>
        <authorList>
            <person name="Zhang X."/>
            <person name="Chen Y."/>
            <person name="Wang L."/>
            <person name="Yuan Y."/>
            <person name="Fang M."/>
            <person name="Shi L."/>
            <person name="Lu R."/>
            <person name="Comes H.P."/>
            <person name="Ma Y."/>
            <person name="Chen Y."/>
            <person name="Huang G."/>
            <person name="Zhou Y."/>
            <person name="Zheng Z."/>
            <person name="Qiu Y."/>
        </authorList>
    </citation>
    <scope>NUCLEOTIDE SEQUENCE [LARGE SCALE GENOMIC DNA]</scope>
    <source>
        <tissue evidence="2">Roots</tissue>
    </source>
</reference>
<proteinExistence type="predicted"/>
<dbReference type="GO" id="GO:0006370">
    <property type="term" value="P:7-methylguanosine mRNA capping"/>
    <property type="evidence" value="ECO:0007669"/>
    <property type="project" value="TreeGrafter"/>
</dbReference>
<dbReference type="Proteomes" id="UP001345219">
    <property type="component" value="Chromosome 18"/>
</dbReference>
<protein>
    <submittedName>
        <fullName evidence="2">Uncharacterized protein</fullName>
    </submittedName>
</protein>
<dbReference type="PANTHER" id="PTHR10367:SF17">
    <property type="entry name" value="MRNA-CAPPING ENZYME"/>
    <property type="match status" value="1"/>
</dbReference>
<keyword evidence="3" id="KW-1185">Reference proteome</keyword>